<evidence type="ECO:0000256" key="8">
    <source>
        <dbReference type="ARBA" id="ARBA00060590"/>
    </source>
</evidence>
<dbReference type="EC" id="3.5.1.25" evidence="2"/>
<feature type="domain" description="Amidohydrolase-related" evidence="13">
    <location>
        <begin position="59"/>
        <end position="389"/>
    </location>
</feature>
<evidence type="ECO:0000256" key="3">
    <source>
        <dbReference type="ARBA" id="ARBA00018029"/>
    </source>
</evidence>
<dbReference type="InterPro" id="IPR003764">
    <property type="entry name" value="GlcNAc_6-P_deAcase"/>
</dbReference>
<dbReference type="FunFam" id="3.20.20.140:FF:000004">
    <property type="entry name" value="N-acetylglucosamine-6-phosphate deacetylase"/>
    <property type="match status" value="1"/>
</dbReference>
<evidence type="ECO:0000256" key="10">
    <source>
        <dbReference type="PIRSR" id="PIRSR038994-1"/>
    </source>
</evidence>
<dbReference type="AlphaFoldDB" id="A0A372L8W9"/>
<dbReference type="PIRSF" id="PIRSF038994">
    <property type="entry name" value="NagA"/>
    <property type="match status" value="1"/>
</dbReference>
<organism evidence="14 15">
    <name type="scientific">Peribacillus glennii</name>
    <dbReference type="NCBI Taxonomy" id="2303991"/>
    <lineage>
        <taxon>Bacteria</taxon>
        <taxon>Bacillati</taxon>
        <taxon>Bacillota</taxon>
        <taxon>Bacilli</taxon>
        <taxon>Bacillales</taxon>
        <taxon>Bacillaceae</taxon>
        <taxon>Peribacillus</taxon>
    </lineage>
</organism>
<evidence type="ECO:0000256" key="5">
    <source>
        <dbReference type="ARBA" id="ARBA00022801"/>
    </source>
</evidence>
<comment type="similarity">
    <text evidence="1 9">Belongs to the metallo-dependent hydrolases superfamily. NagA family.</text>
</comment>
<evidence type="ECO:0000256" key="7">
    <source>
        <dbReference type="ARBA" id="ARBA00047647"/>
    </source>
</evidence>
<comment type="pathway">
    <text evidence="8">Amino-sugar metabolism; N-acetylneuraminate degradation; D-fructose 6-phosphate from N-acetylneuraminate: step 4/5.</text>
</comment>
<dbReference type="OrthoDB" id="9776488at2"/>
<dbReference type="PANTHER" id="PTHR11113">
    <property type="entry name" value="N-ACETYLGLUCOSAMINE-6-PHOSPHATE DEACETYLASE"/>
    <property type="match status" value="1"/>
</dbReference>
<dbReference type="SUPFAM" id="SSF51556">
    <property type="entry name" value="Metallo-dependent hydrolases"/>
    <property type="match status" value="1"/>
</dbReference>
<evidence type="ECO:0000256" key="12">
    <source>
        <dbReference type="PIRSR" id="PIRSR038994-3"/>
    </source>
</evidence>
<dbReference type="SUPFAM" id="SSF51338">
    <property type="entry name" value="Composite domain of metallo-dependent hydrolases"/>
    <property type="match status" value="1"/>
</dbReference>
<dbReference type="Proteomes" id="UP000262939">
    <property type="component" value="Unassembled WGS sequence"/>
</dbReference>
<evidence type="ECO:0000256" key="9">
    <source>
        <dbReference type="PIRNR" id="PIRNR038994"/>
    </source>
</evidence>
<evidence type="ECO:0000256" key="4">
    <source>
        <dbReference type="ARBA" id="ARBA00022723"/>
    </source>
</evidence>
<dbReference type="InterPro" id="IPR011059">
    <property type="entry name" value="Metal-dep_hydrolase_composite"/>
</dbReference>
<sequence>MDAGNKTMLSHVKIYSEIGILENGFLLMENGRIKDFGPMEDIPEESGYGEIFLPTQSKVLPGFIDVHIHGVAGADTMDASRKALDTISSALPKEGTTSFLATTITQDSKAIEQALLNARHYINELQAPGQAEILGIHLEGPFINPKKAGAQPVEHIVSPNLELFRKWEEISGNSIKLVTLAPEKPGGMEIIRYLKKKGIVASIGHSAASYGQAAKAIKEGTLHITHLFNGMTALHHREPGVAGAALLMEEVKAEIIADGIHVSPEMVKLAYKQKGVHGLILITDSMRAKCLTESTYKFGGQNVHVKDGKAILPDGTLAGSTLMMDQAVRNMLAYTDCSLEDAIQMASENPAKQLNIFDRKGSITKGKDADLVVLDKNNQVYLTLCRGRIA</sequence>
<evidence type="ECO:0000256" key="1">
    <source>
        <dbReference type="ARBA" id="ARBA00010716"/>
    </source>
</evidence>
<dbReference type="NCBIfam" id="TIGR00221">
    <property type="entry name" value="nagA"/>
    <property type="match status" value="1"/>
</dbReference>
<comment type="catalytic activity">
    <reaction evidence="7">
        <text>N-acetyl-D-glucosamine 6-phosphate + H2O = D-glucosamine 6-phosphate + acetate</text>
        <dbReference type="Rhea" id="RHEA:22936"/>
        <dbReference type="ChEBI" id="CHEBI:15377"/>
        <dbReference type="ChEBI" id="CHEBI:30089"/>
        <dbReference type="ChEBI" id="CHEBI:57513"/>
        <dbReference type="ChEBI" id="CHEBI:58725"/>
        <dbReference type="EC" id="3.5.1.25"/>
    </reaction>
</comment>
<feature type="binding site" evidence="11">
    <location>
        <begin position="229"/>
        <end position="230"/>
    </location>
    <ligand>
        <name>substrate</name>
    </ligand>
</feature>
<evidence type="ECO:0000259" key="13">
    <source>
        <dbReference type="Pfam" id="PF01979"/>
    </source>
</evidence>
<dbReference type="CDD" id="cd00854">
    <property type="entry name" value="NagA"/>
    <property type="match status" value="1"/>
</dbReference>
<comment type="caution">
    <text evidence="14">The sequence shown here is derived from an EMBL/GenBank/DDBJ whole genome shotgun (WGS) entry which is preliminary data.</text>
</comment>
<dbReference type="InterPro" id="IPR032466">
    <property type="entry name" value="Metal_Hydrolase"/>
</dbReference>
<comment type="cofactor">
    <cofactor evidence="12">
        <name>a divalent metal cation</name>
        <dbReference type="ChEBI" id="CHEBI:60240"/>
    </cofactor>
    <text evidence="12">Binds 1 divalent metal cation per subunit.</text>
</comment>
<evidence type="ECO:0000313" key="15">
    <source>
        <dbReference type="Proteomes" id="UP000262939"/>
    </source>
</evidence>
<feature type="binding site" evidence="12">
    <location>
        <position position="226"/>
    </location>
    <ligand>
        <name>Zn(2+)</name>
        <dbReference type="ChEBI" id="CHEBI:29105"/>
    </ligand>
</feature>
<feature type="binding site" evidence="12">
    <location>
        <position position="139"/>
    </location>
    <ligand>
        <name>Zn(2+)</name>
        <dbReference type="ChEBI" id="CHEBI:29105"/>
    </ligand>
</feature>
<feature type="binding site" evidence="11">
    <location>
        <position position="261"/>
    </location>
    <ligand>
        <name>substrate</name>
    </ligand>
</feature>
<keyword evidence="6 9" id="KW-0119">Carbohydrate metabolism</keyword>
<accession>A0A372L8W9</accession>
<keyword evidence="15" id="KW-1185">Reference proteome</keyword>
<dbReference type="Gene3D" id="2.30.40.10">
    <property type="entry name" value="Urease, subunit C, domain 1"/>
    <property type="match status" value="1"/>
</dbReference>
<keyword evidence="4 12" id="KW-0479">Metal-binding</keyword>
<keyword evidence="5 9" id="KW-0378">Hydrolase</keyword>
<dbReference type="EMBL" id="QVTD01000011">
    <property type="protein sequence ID" value="RFU61992.1"/>
    <property type="molecule type" value="Genomic_DNA"/>
</dbReference>
<reference evidence="14 15" key="1">
    <citation type="submission" date="2018-08" db="EMBL/GenBank/DDBJ databases">
        <title>Bacillus chawlae sp. nov., Bacillus glennii sp. nov., and Bacillus saganii sp. nov. Isolated from the Vehicle Assembly Building at Kennedy Space Center where the Viking Spacecraft were Assembled.</title>
        <authorList>
            <person name="Seuylemezian A."/>
            <person name="Vaishampayan P."/>
        </authorList>
    </citation>
    <scope>NUCLEOTIDE SEQUENCE [LARGE SCALE GENOMIC DNA]</scope>
    <source>
        <strain evidence="14 15">V44-8</strain>
    </source>
</reference>
<protein>
    <recommendedName>
        <fullName evidence="3">N-acetylglucosamine-6-phosphate deacetylase</fullName>
        <ecNumber evidence="2">3.5.1.25</ecNumber>
    </recommendedName>
</protein>
<evidence type="ECO:0000256" key="6">
    <source>
        <dbReference type="ARBA" id="ARBA00023277"/>
    </source>
</evidence>
<gene>
    <name evidence="14" type="primary">nagA</name>
    <name evidence="14" type="ORF">D0466_15490</name>
</gene>
<feature type="binding site" evidence="11">
    <location>
        <position position="150"/>
    </location>
    <ligand>
        <name>substrate</name>
    </ligand>
</feature>
<dbReference type="InterPro" id="IPR006680">
    <property type="entry name" value="Amidohydro-rel"/>
</dbReference>
<proteinExistence type="inferred from homology"/>
<dbReference type="GO" id="GO:0008448">
    <property type="term" value="F:N-acetylglucosamine-6-phosphate deacetylase activity"/>
    <property type="evidence" value="ECO:0007669"/>
    <property type="project" value="UniProtKB-EC"/>
</dbReference>
<dbReference type="Gene3D" id="3.20.20.140">
    <property type="entry name" value="Metal-dependent hydrolases"/>
    <property type="match status" value="1"/>
</dbReference>
<evidence type="ECO:0000256" key="2">
    <source>
        <dbReference type="ARBA" id="ARBA00011899"/>
    </source>
</evidence>
<feature type="binding site" evidence="11">
    <location>
        <position position="237"/>
    </location>
    <ligand>
        <name>substrate</name>
    </ligand>
</feature>
<evidence type="ECO:0000256" key="11">
    <source>
        <dbReference type="PIRSR" id="PIRSR038994-2"/>
    </source>
</evidence>
<evidence type="ECO:0000313" key="14">
    <source>
        <dbReference type="EMBL" id="RFU61992.1"/>
    </source>
</evidence>
<dbReference type="Pfam" id="PF01979">
    <property type="entry name" value="Amidohydro_1"/>
    <property type="match status" value="1"/>
</dbReference>
<feature type="active site" description="Proton donor/acceptor" evidence="10">
    <location>
        <position position="284"/>
    </location>
</feature>
<feature type="binding site" evidence="11">
    <location>
        <begin position="317"/>
        <end position="319"/>
    </location>
    <ligand>
        <name>substrate</name>
    </ligand>
</feature>
<dbReference type="PANTHER" id="PTHR11113:SF14">
    <property type="entry name" value="N-ACETYLGLUCOSAMINE-6-PHOSPHATE DEACETYLASE"/>
    <property type="match status" value="1"/>
</dbReference>
<dbReference type="GO" id="GO:0006046">
    <property type="term" value="P:N-acetylglucosamine catabolic process"/>
    <property type="evidence" value="ECO:0007669"/>
    <property type="project" value="TreeGrafter"/>
</dbReference>
<dbReference type="GO" id="GO:0046872">
    <property type="term" value="F:metal ion binding"/>
    <property type="evidence" value="ECO:0007669"/>
    <property type="project" value="UniProtKB-KW"/>
</dbReference>
<name>A0A372L8W9_9BACI</name>
<feature type="binding site" evidence="12">
    <location>
        <position position="205"/>
    </location>
    <ligand>
        <name>Zn(2+)</name>
        <dbReference type="ChEBI" id="CHEBI:29105"/>
    </ligand>
</feature>
<dbReference type="RefSeq" id="WP_117323451.1">
    <property type="nucleotide sequence ID" value="NZ_QVTD01000011.1"/>
</dbReference>